<sequence length="321" mass="38886">MEIELNLLEDPKYSYLKNSEFYRNLDLNCKEKIFILHICPIDEQDPENFGNTLDFWNVDEQIIKTFANSLNFFDLDTLSMSFLNLIWNKIKDCKQLQKYLNSSIQSVKKATNNLFKLYFIKILEDFLEKNSPIFIDIDQFFETYINSDTYFTNNLFKLYFIKILHYLLEKNSLIFIDQFFETYINSDTYFTKYFLSSIITENIKGFEIIVKHEKIHFPEMYEKGENKRFEMIARWSLKKGKYIFLKYFYEKGVNFKINNNCFEFAIKKIKDKNYQKCLKYFVKNIKNTSKKETIEYLNTQLKKTDAFFIERGIDLLRIKVN</sequence>
<reference evidence="1" key="1">
    <citation type="journal article" date="2020" name="Nature">
        <title>Giant virus diversity and host interactions through global metagenomics.</title>
        <authorList>
            <person name="Schulz F."/>
            <person name="Roux S."/>
            <person name="Paez-Espino D."/>
            <person name="Jungbluth S."/>
            <person name="Walsh D.A."/>
            <person name="Denef V.J."/>
            <person name="McMahon K.D."/>
            <person name="Konstantinidis K.T."/>
            <person name="Eloe-Fadrosh E.A."/>
            <person name="Kyrpides N.C."/>
            <person name="Woyke T."/>
        </authorList>
    </citation>
    <scope>NUCLEOTIDE SEQUENCE</scope>
    <source>
        <strain evidence="1">GVMAG-S-1021933-23</strain>
    </source>
</reference>
<evidence type="ECO:0000313" key="1">
    <source>
        <dbReference type="EMBL" id="QHS78330.1"/>
    </source>
</evidence>
<dbReference type="EMBL" id="MN740596">
    <property type="protein sequence ID" value="QHS78330.1"/>
    <property type="molecule type" value="Genomic_DNA"/>
</dbReference>
<organism evidence="1">
    <name type="scientific">viral metagenome</name>
    <dbReference type="NCBI Taxonomy" id="1070528"/>
    <lineage>
        <taxon>unclassified sequences</taxon>
        <taxon>metagenomes</taxon>
        <taxon>organismal metagenomes</taxon>
    </lineage>
</organism>
<dbReference type="AlphaFoldDB" id="A0A6C0AFV3"/>
<accession>A0A6C0AFV3</accession>
<protein>
    <submittedName>
        <fullName evidence="1">Uncharacterized protein</fullName>
    </submittedName>
</protein>
<name>A0A6C0AFV3_9ZZZZ</name>
<proteinExistence type="predicted"/>